<evidence type="ECO:0000313" key="1">
    <source>
        <dbReference type="EMBL" id="UOQ53075.1"/>
    </source>
</evidence>
<proteinExistence type="predicted"/>
<sequence>MNRHQTRRRLASLTLAELHQLRRVYRRGKMLERIEAEAMLREMIARPTGNTAIVIIPSKLNYL</sequence>
<evidence type="ECO:0000313" key="2">
    <source>
        <dbReference type="Proteomes" id="UP000831785"/>
    </source>
</evidence>
<reference evidence="1 2" key="1">
    <citation type="submission" date="2022-04" db="EMBL/GenBank/DDBJ databases">
        <title>Hymenobacter sp. isolated from the air.</title>
        <authorList>
            <person name="Won M."/>
            <person name="Lee C.-M."/>
            <person name="Woen H.-Y."/>
            <person name="Kwon S.-W."/>
        </authorList>
    </citation>
    <scope>NUCLEOTIDE SEQUENCE [LARGE SCALE GENOMIC DNA]</scope>
    <source>
        <strain evidence="2">5116 S-27</strain>
    </source>
</reference>
<dbReference type="EMBL" id="CP095049">
    <property type="protein sequence ID" value="UOQ53075.1"/>
    <property type="molecule type" value="Genomic_DNA"/>
</dbReference>
<dbReference type="Proteomes" id="UP000831785">
    <property type="component" value="Chromosome"/>
</dbReference>
<protein>
    <submittedName>
        <fullName evidence="1">Uncharacterized protein</fullName>
    </submittedName>
</protein>
<accession>A0ABY4F9H3</accession>
<keyword evidence="2" id="KW-1185">Reference proteome</keyword>
<dbReference type="RefSeq" id="WP_244717813.1">
    <property type="nucleotide sequence ID" value="NZ_CP095049.1"/>
</dbReference>
<name>A0ABY4F9H3_9BACT</name>
<gene>
    <name evidence="1" type="ORF">MUN80_25475</name>
</gene>
<organism evidence="1 2">
    <name type="scientific">Hymenobacter cellulosivorans</name>
    <dbReference type="NCBI Taxonomy" id="2932249"/>
    <lineage>
        <taxon>Bacteria</taxon>
        <taxon>Pseudomonadati</taxon>
        <taxon>Bacteroidota</taxon>
        <taxon>Cytophagia</taxon>
        <taxon>Cytophagales</taxon>
        <taxon>Hymenobacteraceae</taxon>
        <taxon>Hymenobacter</taxon>
    </lineage>
</organism>